<dbReference type="SUPFAM" id="SSF52540">
    <property type="entry name" value="P-loop containing nucleoside triphosphate hydrolases"/>
    <property type="match status" value="1"/>
</dbReference>
<dbReference type="Proteomes" id="UP000191905">
    <property type="component" value="Unassembled WGS sequence"/>
</dbReference>
<dbReference type="PANTHER" id="PTHR13696:SF99">
    <property type="entry name" value="COBYRINIC ACID AC-DIAMIDE SYNTHASE"/>
    <property type="match status" value="1"/>
</dbReference>
<dbReference type="PANTHER" id="PTHR13696">
    <property type="entry name" value="P-LOOP CONTAINING NUCLEOSIDE TRIPHOSPHATE HYDROLASE"/>
    <property type="match status" value="1"/>
</dbReference>
<comment type="caution">
    <text evidence="1">The sequence shown here is derived from an EMBL/GenBank/DDBJ whole genome shotgun (WGS) entry which is preliminary data.</text>
</comment>
<dbReference type="Gene3D" id="3.40.50.300">
    <property type="entry name" value="P-loop containing nucleotide triphosphate hydrolases"/>
    <property type="match status" value="1"/>
</dbReference>
<dbReference type="AlphaFoldDB" id="A0A1V8RK93"/>
<keyword evidence="2" id="KW-1185">Reference proteome</keyword>
<dbReference type="OrthoDB" id="7933505at2"/>
<evidence type="ECO:0000313" key="1">
    <source>
        <dbReference type="EMBL" id="OQM73379.1"/>
    </source>
</evidence>
<dbReference type="InterPro" id="IPR009744">
    <property type="entry name" value="VirC1"/>
</dbReference>
<dbReference type="RefSeq" id="WP_080921692.1">
    <property type="nucleotide sequence ID" value="NZ_MDET01000059.1"/>
</dbReference>
<dbReference type="PIRSF" id="PIRSF009320">
    <property type="entry name" value="Nuc_binding_HP_1000"/>
    <property type="match status" value="1"/>
</dbReference>
<sequence length="234" mass="26081">MPIVIAAINGKGGAGKTTALMNIAGEYALRGRRVAMIDMDARNNLMKWWTDCQEKDAQPEDVEVYSHKTARGLERWMKENATAFDHVLIDTPGEDTALVDPVIAFADLVISPIQPSKREVLGAIDSFQNVLRVNEALGRNCRHGVLRTRITVTVRHTELYRKIRPIIEDKVGTYLFRTEVFERNVYKDIHNGIGTLQMLEVTEAIAKARRETQALVGEVDEVLLSGKAIARGAA</sequence>
<dbReference type="CDD" id="cd02042">
    <property type="entry name" value="ParAB_family"/>
    <property type="match status" value="1"/>
</dbReference>
<protein>
    <submittedName>
        <fullName evidence="1">Chromosome partitioning protein</fullName>
    </submittedName>
</protein>
<organism evidence="1 2">
    <name type="scientific">Manganibacter manganicus</name>
    <dbReference type="NCBI Taxonomy" id="1873176"/>
    <lineage>
        <taxon>Bacteria</taxon>
        <taxon>Pseudomonadati</taxon>
        <taxon>Pseudomonadota</taxon>
        <taxon>Alphaproteobacteria</taxon>
        <taxon>Hyphomicrobiales</taxon>
        <taxon>Phyllobacteriaceae</taxon>
        <taxon>Manganibacter</taxon>
    </lineage>
</organism>
<name>A0A1V8RK93_9HYPH</name>
<accession>A0A1V8RK93</accession>
<dbReference type="InterPro" id="IPR050678">
    <property type="entry name" value="DNA_Partitioning_ATPase"/>
</dbReference>
<dbReference type="STRING" id="1873176.BFN67_08745"/>
<evidence type="ECO:0000313" key="2">
    <source>
        <dbReference type="Proteomes" id="UP000191905"/>
    </source>
</evidence>
<gene>
    <name evidence="1" type="ORF">BFN67_08745</name>
</gene>
<reference evidence="1 2" key="1">
    <citation type="journal article" date="2016" name="Int. J. Syst. Evol. Microbiol.">
        <title>Pseudaminobacter manganicus sp. nov., isolated from sludge of a manganese mine.</title>
        <authorList>
            <person name="Li J."/>
            <person name="Huang J."/>
            <person name="Liao S."/>
            <person name="Wang G."/>
        </authorList>
    </citation>
    <scope>NUCLEOTIDE SEQUENCE [LARGE SCALE GENOMIC DNA]</scope>
    <source>
        <strain evidence="1 2">JH-7</strain>
    </source>
</reference>
<dbReference type="Pfam" id="PF07015">
    <property type="entry name" value="VirC1"/>
    <property type="match status" value="1"/>
</dbReference>
<dbReference type="InterPro" id="IPR027417">
    <property type="entry name" value="P-loop_NTPase"/>
</dbReference>
<dbReference type="EMBL" id="MDET01000059">
    <property type="protein sequence ID" value="OQM73379.1"/>
    <property type="molecule type" value="Genomic_DNA"/>
</dbReference>
<proteinExistence type="predicted"/>